<comment type="caution">
    <text evidence="5">The sequence shown here is derived from an EMBL/GenBank/DDBJ whole genome shotgun (WGS) entry which is preliminary data.</text>
</comment>
<proteinExistence type="inferred from homology"/>
<evidence type="ECO:0000313" key="5">
    <source>
        <dbReference type="EMBL" id="GFZ90994.1"/>
    </source>
</evidence>
<dbReference type="EMBL" id="BMHE01000023">
    <property type="protein sequence ID" value="GFZ90994.1"/>
    <property type="molecule type" value="Genomic_DNA"/>
</dbReference>
<protein>
    <submittedName>
        <fullName evidence="5">Transcriptional regulator</fullName>
    </submittedName>
</protein>
<dbReference type="Pfam" id="PF03965">
    <property type="entry name" value="Penicillinase_R"/>
    <property type="match status" value="1"/>
</dbReference>
<dbReference type="InterPro" id="IPR005650">
    <property type="entry name" value="BlaI_family"/>
</dbReference>
<dbReference type="SUPFAM" id="SSF46785">
    <property type="entry name" value="Winged helix' DNA-binding domain"/>
    <property type="match status" value="1"/>
</dbReference>
<accession>A0ABQ1EXY8</accession>
<dbReference type="InterPro" id="IPR036390">
    <property type="entry name" value="WH_DNA-bd_sf"/>
</dbReference>
<name>A0ABQ1EXY8_9BACL</name>
<keyword evidence="3" id="KW-0238">DNA-binding</keyword>
<reference evidence="6" key="1">
    <citation type="journal article" date="2019" name="Int. J. Syst. Evol. Microbiol.">
        <title>The Global Catalogue of Microorganisms (GCM) 10K type strain sequencing project: providing services to taxonomists for standard genome sequencing and annotation.</title>
        <authorList>
            <consortium name="The Broad Institute Genomics Platform"/>
            <consortium name="The Broad Institute Genome Sequencing Center for Infectious Disease"/>
            <person name="Wu L."/>
            <person name="Ma J."/>
        </authorList>
    </citation>
    <scope>NUCLEOTIDE SEQUENCE [LARGE SCALE GENOMIC DNA]</scope>
    <source>
        <strain evidence="6">CGMCC 1.15043</strain>
    </source>
</reference>
<evidence type="ECO:0000256" key="4">
    <source>
        <dbReference type="ARBA" id="ARBA00023163"/>
    </source>
</evidence>
<gene>
    <name evidence="5" type="ORF">GCM10008018_41610</name>
</gene>
<evidence type="ECO:0000256" key="1">
    <source>
        <dbReference type="ARBA" id="ARBA00011046"/>
    </source>
</evidence>
<keyword evidence="6" id="KW-1185">Reference proteome</keyword>
<evidence type="ECO:0000256" key="2">
    <source>
        <dbReference type="ARBA" id="ARBA00023015"/>
    </source>
</evidence>
<sequence length="151" mass="17505">MKRMGYRMEEEGVNRFLGSLESLIMELMWESGDWMNVQQLRESLKSEQVYSVNTIMTVLNRLSDKGILDKHAAGRGRNKLALFKVMVSREDFIMEQTRNVTEGLIKDFGEVVVAHMMDVVEELDPDLLRKVEQMLQEAKMRNSDDNTKSSK</sequence>
<organism evidence="5 6">
    <name type="scientific">Paenibacillus marchantiophytorum</name>
    <dbReference type="NCBI Taxonomy" id="1619310"/>
    <lineage>
        <taxon>Bacteria</taxon>
        <taxon>Bacillati</taxon>
        <taxon>Bacillota</taxon>
        <taxon>Bacilli</taxon>
        <taxon>Bacillales</taxon>
        <taxon>Paenibacillaceae</taxon>
        <taxon>Paenibacillus</taxon>
    </lineage>
</organism>
<keyword evidence="4" id="KW-0804">Transcription</keyword>
<keyword evidence="2" id="KW-0805">Transcription regulation</keyword>
<comment type="similarity">
    <text evidence="1">Belongs to the BlaI transcriptional regulatory family.</text>
</comment>
<dbReference type="InterPro" id="IPR036388">
    <property type="entry name" value="WH-like_DNA-bd_sf"/>
</dbReference>
<evidence type="ECO:0000313" key="6">
    <source>
        <dbReference type="Proteomes" id="UP000615455"/>
    </source>
</evidence>
<dbReference type="Gene3D" id="1.10.10.10">
    <property type="entry name" value="Winged helix-like DNA-binding domain superfamily/Winged helix DNA-binding domain"/>
    <property type="match status" value="1"/>
</dbReference>
<dbReference type="RefSeq" id="WP_189014609.1">
    <property type="nucleotide sequence ID" value="NZ_BMHE01000023.1"/>
</dbReference>
<dbReference type="Proteomes" id="UP000615455">
    <property type="component" value="Unassembled WGS sequence"/>
</dbReference>
<evidence type="ECO:0000256" key="3">
    <source>
        <dbReference type="ARBA" id="ARBA00023125"/>
    </source>
</evidence>